<dbReference type="EMBL" id="VIEB01000889">
    <property type="protein sequence ID" value="TQD78819.1"/>
    <property type="molecule type" value="Genomic_DNA"/>
</dbReference>
<proteinExistence type="predicted"/>
<name>A0A540KXK4_MALBA</name>
<keyword evidence="2" id="KW-1185">Reference proteome</keyword>
<dbReference type="Proteomes" id="UP000315295">
    <property type="component" value="Unassembled WGS sequence"/>
</dbReference>
<organism evidence="1 2">
    <name type="scientific">Malus baccata</name>
    <name type="common">Siberian crab apple</name>
    <name type="synonym">Pyrus baccata</name>
    <dbReference type="NCBI Taxonomy" id="106549"/>
    <lineage>
        <taxon>Eukaryota</taxon>
        <taxon>Viridiplantae</taxon>
        <taxon>Streptophyta</taxon>
        <taxon>Embryophyta</taxon>
        <taxon>Tracheophyta</taxon>
        <taxon>Spermatophyta</taxon>
        <taxon>Magnoliopsida</taxon>
        <taxon>eudicotyledons</taxon>
        <taxon>Gunneridae</taxon>
        <taxon>Pentapetalae</taxon>
        <taxon>rosids</taxon>
        <taxon>fabids</taxon>
        <taxon>Rosales</taxon>
        <taxon>Rosaceae</taxon>
        <taxon>Amygdaloideae</taxon>
        <taxon>Maleae</taxon>
        <taxon>Malus</taxon>
    </lineage>
</organism>
<comment type="caution">
    <text evidence="1">The sequence shown here is derived from an EMBL/GenBank/DDBJ whole genome shotgun (WGS) entry which is preliminary data.</text>
</comment>
<accession>A0A540KXK4</accession>
<reference evidence="1 2" key="1">
    <citation type="journal article" date="2019" name="G3 (Bethesda)">
        <title>Sequencing of a Wild Apple (Malus baccata) Genome Unravels the Differences Between Cultivated and Wild Apple Species Regarding Disease Resistance and Cold Tolerance.</title>
        <authorList>
            <person name="Chen X."/>
        </authorList>
    </citation>
    <scope>NUCLEOTIDE SEQUENCE [LARGE SCALE GENOMIC DNA]</scope>
    <source>
        <strain evidence="2">cv. Shandingzi</strain>
        <tissue evidence="1">Leaves</tissue>
    </source>
</reference>
<gene>
    <name evidence="1" type="ORF">C1H46_035635</name>
</gene>
<protein>
    <submittedName>
        <fullName evidence="1">Uncharacterized protein</fullName>
    </submittedName>
</protein>
<evidence type="ECO:0000313" key="1">
    <source>
        <dbReference type="EMBL" id="TQD78819.1"/>
    </source>
</evidence>
<evidence type="ECO:0000313" key="2">
    <source>
        <dbReference type="Proteomes" id="UP000315295"/>
    </source>
</evidence>
<sequence>MRASNKPLTAMMEFFHTASPITDDPEKSVGASGTSALTVRLEIKKKEGSVSISRYKDMCSTQ</sequence>
<dbReference type="AlphaFoldDB" id="A0A540KXK4"/>